<gene>
    <name evidence="1" type="ORF">QWY31_04990</name>
</gene>
<sequence length="220" mass="25060">MKRIALFLGLSLLFSSCLELKEQAHFNNDGSGSFQFVLDLGPIRDMLNLIAQFSGETTDDLKADMHDEFASAIQEIESISGISNVQGINNDKSFVYGLSFDFKDVNALNKALAKTFDISEEKNAVFFEWHKNRLIRKDPLNVRREIEEELEDSKDMVEGIDPSAFLSSLKYTTEYTFDKKVNKSSNDIATFSLDRKTVKVEYYLMSREAETQSIENEIGF</sequence>
<protein>
    <recommendedName>
        <fullName evidence="3">Lipoprotein</fullName>
    </recommendedName>
</protein>
<dbReference type="EMBL" id="JAUHJS010000002">
    <property type="protein sequence ID" value="MDN4164845.1"/>
    <property type="molecule type" value="Genomic_DNA"/>
</dbReference>
<dbReference type="PROSITE" id="PS51257">
    <property type="entry name" value="PROKAR_LIPOPROTEIN"/>
    <property type="match status" value="1"/>
</dbReference>
<evidence type="ECO:0000313" key="1">
    <source>
        <dbReference type="EMBL" id="MDN4164845.1"/>
    </source>
</evidence>
<organism evidence="1 2">
    <name type="scientific">Shiella aurantiaca</name>
    <dbReference type="NCBI Taxonomy" id="3058365"/>
    <lineage>
        <taxon>Bacteria</taxon>
        <taxon>Pseudomonadati</taxon>
        <taxon>Bacteroidota</taxon>
        <taxon>Cytophagia</taxon>
        <taxon>Cytophagales</taxon>
        <taxon>Shiellaceae</taxon>
        <taxon>Shiella</taxon>
    </lineage>
</organism>
<dbReference type="Proteomes" id="UP001168552">
    <property type="component" value="Unassembled WGS sequence"/>
</dbReference>
<evidence type="ECO:0000313" key="2">
    <source>
        <dbReference type="Proteomes" id="UP001168552"/>
    </source>
</evidence>
<dbReference type="RefSeq" id="WP_320003370.1">
    <property type="nucleotide sequence ID" value="NZ_JAUHJS010000002.1"/>
</dbReference>
<proteinExistence type="predicted"/>
<evidence type="ECO:0008006" key="3">
    <source>
        <dbReference type="Google" id="ProtNLM"/>
    </source>
</evidence>
<name>A0ABT8F316_9BACT</name>
<reference evidence="1" key="1">
    <citation type="submission" date="2023-06" db="EMBL/GenBank/DDBJ databases">
        <title>Cytophagales bacterium Strain LB-30, isolated from soil.</title>
        <authorList>
            <person name="Liu B."/>
        </authorList>
    </citation>
    <scope>NUCLEOTIDE SEQUENCE</scope>
    <source>
        <strain evidence="1">LB-30</strain>
    </source>
</reference>
<comment type="caution">
    <text evidence="1">The sequence shown here is derived from an EMBL/GenBank/DDBJ whole genome shotgun (WGS) entry which is preliminary data.</text>
</comment>
<keyword evidence="2" id="KW-1185">Reference proteome</keyword>
<accession>A0ABT8F316</accession>